<evidence type="ECO:0000256" key="2">
    <source>
        <dbReference type="SAM" id="SignalP"/>
    </source>
</evidence>
<reference evidence="3 4" key="1">
    <citation type="journal article" date="2008" name="Int. J. Syst. Evol. Microbiol.">
        <title>Tessaracoccus flavescens sp. nov., isolated from marine sediment.</title>
        <authorList>
            <person name="Lee D.W."/>
            <person name="Lee S.D."/>
        </authorList>
    </citation>
    <scope>NUCLEOTIDE SEQUENCE [LARGE SCALE GENOMIC DNA]</scope>
    <source>
        <strain evidence="3 4">SST-39T</strain>
    </source>
</reference>
<protein>
    <recommendedName>
        <fullName evidence="5">DUF4232 domain-containing protein</fullName>
    </recommendedName>
</protein>
<feature type="compositionally biased region" description="Low complexity" evidence="1">
    <location>
        <begin position="35"/>
        <end position="44"/>
    </location>
</feature>
<proteinExistence type="predicted"/>
<feature type="region of interest" description="Disordered" evidence="1">
    <location>
        <begin position="27"/>
        <end position="59"/>
    </location>
</feature>
<evidence type="ECO:0000256" key="1">
    <source>
        <dbReference type="SAM" id="MobiDB-lite"/>
    </source>
</evidence>
<evidence type="ECO:0008006" key="5">
    <source>
        <dbReference type="Google" id="ProtNLM"/>
    </source>
</evidence>
<dbReference type="PROSITE" id="PS51257">
    <property type="entry name" value="PROKAR_LIPOPROTEIN"/>
    <property type="match status" value="1"/>
</dbReference>
<gene>
    <name evidence="3" type="ORF">BW733_13360</name>
</gene>
<dbReference type="EMBL" id="CP019607">
    <property type="protein sequence ID" value="AQP51662.1"/>
    <property type="molecule type" value="Genomic_DNA"/>
</dbReference>
<dbReference type="KEGG" id="tfa:BW733_13360"/>
<dbReference type="AlphaFoldDB" id="A0A1Q2D029"/>
<feature type="signal peptide" evidence="2">
    <location>
        <begin position="1"/>
        <end position="23"/>
    </location>
</feature>
<dbReference type="RefSeq" id="WP_077351175.1">
    <property type="nucleotide sequence ID" value="NZ_CP019607.1"/>
</dbReference>
<dbReference type="Proteomes" id="UP000188235">
    <property type="component" value="Chromosome"/>
</dbReference>
<organism evidence="3 4">
    <name type="scientific">Tessaracoccus flavescens</name>
    <dbReference type="NCBI Taxonomy" id="399497"/>
    <lineage>
        <taxon>Bacteria</taxon>
        <taxon>Bacillati</taxon>
        <taxon>Actinomycetota</taxon>
        <taxon>Actinomycetes</taxon>
        <taxon>Propionibacteriales</taxon>
        <taxon>Propionibacteriaceae</taxon>
        <taxon>Tessaracoccus</taxon>
    </lineage>
</organism>
<accession>A0A1Q2D029</accession>
<evidence type="ECO:0000313" key="3">
    <source>
        <dbReference type="EMBL" id="AQP51662.1"/>
    </source>
</evidence>
<evidence type="ECO:0000313" key="4">
    <source>
        <dbReference type="Proteomes" id="UP000188235"/>
    </source>
</evidence>
<dbReference type="OrthoDB" id="3732921at2"/>
<keyword evidence="4" id="KW-1185">Reference proteome</keyword>
<feature type="chain" id="PRO_5012478939" description="DUF4232 domain-containing protein" evidence="2">
    <location>
        <begin position="24"/>
        <end position="185"/>
    </location>
</feature>
<sequence>MRKIAAAILLAAFAGGCTTTQVASVPYEPAPTPTPTLSATTSAHPVEEDPFPEPPTDCTGREGLDAVVTGRDAATGTQFMSVWFINCSEAAVDLSGAVFTGVDPDATVHGLSYDTLGTAPTLEPGDGAGLLISWANNGRCERGVERLLIDVAGSELDLTQDCLLLGGEYAAERDHPLSLDWGSSS</sequence>
<keyword evidence="2" id="KW-0732">Signal</keyword>
<name>A0A1Q2D029_9ACTN</name>